<proteinExistence type="predicted"/>
<reference evidence="1 2" key="1">
    <citation type="submission" date="2018-07" db="EMBL/GenBank/DDBJ databases">
        <title>Section-level genome sequencing of Aspergillus section Nigri to investigate inter- and intra-species variation.</title>
        <authorList>
            <consortium name="DOE Joint Genome Institute"/>
            <person name="Vesth T.C."/>
            <person name="Nybo J.L."/>
            <person name="Theobald S."/>
            <person name="Frisvad J.C."/>
            <person name="Larsen T.O."/>
            <person name="Nielsen K.F."/>
            <person name="Hoof J.B."/>
            <person name="Brandl J."/>
            <person name="Salamov A."/>
            <person name="Riley R."/>
            <person name="Gladden J.M."/>
            <person name="Phatale P."/>
            <person name="Nielsen M.T."/>
            <person name="Lyhne E.K."/>
            <person name="Kogle M.E."/>
            <person name="Strasser K."/>
            <person name="McDonnell E."/>
            <person name="Barry K."/>
            <person name="Clum A."/>
            <person name="Chen C."/>
            <person name="Nolan M."/>
            <person name="Sandor L."/>
            <person name="Kuo A."/>
            <person name="Lipzen A."/>
            <person name="Hainaut M."/>
            <person name="Drula E."/>
            <person name="Tsang A."/>
            <person name="Magnuson J.K."/>
            <person name="Henrissat B."/>
            <person name="Wiebenga A."/>
            <person name="Simmons B.A."/>
            <person name="Makela M.R."/>
            <person name="De vries R.P."/>
            <person name="Grigoriev I.V."/>
            <person name="Mortensen U.H."/>
            <person name="Baker S.E."/>
            <person name="Andersen M.R."/>
        </authorList>
    </citation>
    <scope>NUCLEOTIDE SEQUENCE [LARGE SCALE GENOMIC DNA]</scope>
    <source>
        <strain evidence="1 2">ATCC 13496</strain>
    </source>
</reference>
<dbReference type="AlphaFoldDB" id="A0A370BP01"/>
<evidence type="ECO:0000313" key="2">
    <source>
        <dbReference type="Proteomes" id="UP000253845"/>
    </source>
</evidence>
<protein>
    <submittedName>
        <fullName evidence="1">Uncharacterized protein</fullName>
    </submittedName>
</protein>
<dbReference type="VEuPathDB" id="FungiDB:M747DRAFT_325812"/>
<dbReference type="EMBL" id="KZ851944">
    <property type="protein sequence ID" value="RDH15835.1"/>
    <property type="molecule type" value="Genomic_DNA"/>
</dbReference>
<accession>A0A370BP01</accession>
<dbReference type="Proteomes" id="UP000253845">
    <property type="component" value="Unassembled WGS sequence"/>
</dbReference>
<sequence>MSILVIGMAGTEGYLLAAIYACDTARIECKPYSHFSPISSYNEDGKPPKSPPAEDVGYQRNEIRIVPLENPMLALGKGHTHSVEPCEQTGAIRTPQVMHNILELIPIGYEGHPPSAGQICVQLLTSTHERLGARISRVAIISLPSRLADNDTGTSSCYSHSPKISLRHHLCTMPSDTCTASRILDKLHEHVMRIRNSVPENGHIDLHDLDSVEHVMNFDFEHLNEKAVPPLYFEPMQPVELKQFPPDPAQVRSFFDIIERGNDDSSCCRQISDLISDYATRNALSHQHLQIVEAPDSTFYLEASLAWPYSGRGWWEVCYVLEPEPMNGKGYPHLALHLLDRTVAHEDSILFSEFSALVIAMRGRVHQPKIDSESEREELYEHEDAGEEYTNFLPMSCSAMFPDEEIFPVLLISCVLPQHARIFAACIHQGKLVIRQSKLYSFQWRDKAPVELFTRLFLSSPVDTRGETHPELFRASNIPLEADEWIKAARAYNLTGNTLCTWPNLLSGSKVSKEQFLLYRIVCPARKKPRELDLTWFGVPHNTIADAQEMLNQSDAYRHYLHNIQNGDWANPTLGVFGPALRLQAEIWKGWNSKRVDATDEDTVNSALIELLNALTSTSTDGVAGGGHTRGGFLRDRRLSKVTMQEASQLVALVNQQPGQPGADGMYRHYLASQCGTQIFINSLVYQKKWIDYLQTGQYIDAFATLQSYGPYYIDSIRDGVEIEQRIKTTARCQMNPETRQRGEEHYQKDTVTKKLPMQLLVNIVVMFMLAFLNPTRARDRTVAPMVSSQSLLLLFGGS</sequence>
<organism evidence="1 2">
    <name type="scientific">Aspergillus niger ATCC 13496</name>
    <dbReference type="NCBI Taxonomy" id="1353008"/>
    <lineage>
        <taxon>Eukaryota</taxon>
        <taxon>Fungi</taxon>
        <taxon>Dikarya</taxon>
        <taxon>Ascomycota</taxon>
        <taxon>Pezizomycotina</taxon>
        <taxon>Eurotiomycetes</taxon>
        <taxon>Eurotiomycetidae</taxon>
        <taxon>Eurotiales</taxon>
        <taxon>Aspergillaceae</taxon>
        <taxon>Aspergillus</taxon>
        <taxon>Aspergillus subgen. Circumdati</taxon>
    </lineage>
</organism>
<name>A0A370BP01_ASPNG</name>
<evidence type="ECO:0000313" key="1">
    <source>
        <dbReference type="EMBL" id="RDH15835.1"/>
    </source>
</evidence>
<gene>
    <name evidence="1" type="ORF">M747DRAFT_325812</name>
</gene>